<keyword evidence="7" id="KW-1185">Reference proteome</keyword>
<dbReference type="RefSeq" id="WP_078767937.1">
    <property type="nucleotide sequence ID" value="NZ_FUWW01000003.1"/>
</dbReference>
<dbReference type="GO" id="GO:0046872">
    <property type="term" value="F:metal ion binding"/>
    <property type="evidence" value="ECO:0007669"/>
    <property type="project" value="InterPro"/>
</dbReference>
<dbReference type="Pfam" id="PF02786">
    <property type="entry name" value="CPSase_L_D2"/>
    <property type="match status" value="1"/>
</dbReference>
<dbReference type="EMBL" id="FUWW01000003">
    <property type="protein sequence ID" value="SJZ40453.1"/>
    <property type="molecule type" value="Genomic_DNA"/>
</dbReference>
<evidence type="ECO:0000259" key="5">
    <source>
        <dbReference type="PROSITE" id="PS50975"/>
    </source>
</evidence>
<dbReference type="PANTHER" id="PTHR43585">
    <property type="entry name" value="FUMIPYRROLE BIOSYNTHESIS PROTEIN C"/>
    <property type="match status" value="1"/>
</dbReference>
<dbReference type="InterPro" id="IPR013815">
    <property type="entry name" value="ATP_grasp_subdomain_1"/>
</dbReference>
<accession>A0A1T4KDN3</accession>
<evidence type="ECO:0000256" key="2">
    <source>
        <dbReference type="ARBA" id="ARBA00022741"/>
    </source>
</evidence>
<proteinExistence type="predicted"/>
<organism evidence="6 7">
    <name type="scientific">Eubacterium coprostanoligenes</name>
    <dbReference type="NCBI Taxonomy" id="290054"/>
    <lineage>
        <taxon>Bacteria</taxon>
        <taxon>Bacillati</taxon>
        <taxon>Bacillota</taxon>
        <taxon>Clostridia</taxon>
        <taxon>Eubacteriales</taxon>
        <taxon>Eubacteriaceae</taxon>
        <taxon>Eubacterium</taxon>
    </lineage>
</organism>
<dbReference type="PROSITE" id="PS50975">
    <property type="entry name" value="ATP_GRASP"/>
    <property type="match status" value="1"/>
</dbReference>
<dbReference type="Gene3D" id="3.40.50.20">
    <property type="match status" value="1"/>
</dbReference>
<gene>
    <name evidence="6" type="ORF">SAMN02745114_00439</name>
</gene>
<dbReference type="InterPro" id="IPR005479">
    <property type="entry name" value="CPAse_ATP-bd"/>
</dbReference>
<dbReference type="InterPro" id="IPR011761">
    <property type="entry name" value="ATP-grasp"/>
</dbReference>
<dbReference type="SUPFAM" id="SSF56059">
    <property type="entry name" value="Glutathione synthetase ATP-binding domain-like"/>
    <property type="match status" value="1"/>
</dbReference>
<dbReference type="STRING" id="290054.SAMN02745114_00439"/>
<sequence>MREFEGKKLLILGGNPETSALVRVANNMGIKTIVASGRHTDDAKKYAWKSSDIDGMDVPGLISLARDEQVDGVLVGVADILVPSYCKVCDALGLPCYASQRIVDVFAFKDVFKATCESYGIHGIPEYYLDAEMKQSDIDKIKYPVMIKPVDNGGGVGMTVVYNEEELRPAVEKALEASNKKRFIVEKYMECPDLGMYYTFKDGVCSASCIYDRYTTDEQPGLSRVCLGGTYPSKYISEYFDRMHDNAVRMFKEIGITDGILMLSGFYENGEFYVYDTGFRLQGEAPHLLIKAIQGFDQREMLIRYALTGSAGDLDLEEADDTYLRGKWAATQWFLLKQGKIAEIEGFEEVDNDPRVVANVQRLYEGDTVPEEWIGNEKQVLTRLYLVCDSKQELADTLKEYAEKVKVFDENGNNMILKGFDIDKALEL</sequence>
<keyword evidence="2 4" id="KW-0547">Nucleotide-binding</keyword>
<evidence type="ECO:0000313" key="6">
    <source>
        <dbReference type="EMBL" id="SJZ40453.1"/>
    </source>
</evidence>
<dbReference type="Gene3D" id="3.30.1490.20">
    <property type="entry name" value="ATP-grasp fold, A domain"/>
    <property type="match status" value="1"/>
</dbReference>
<keyword evidence="3 4" id="KW-0067">ATP-binding</keyword>
<evidence type="ECO:0000256" key="4">
    <source>
        <dbReference type="PROSITE-ProRule" id="PRU00409"/>
    </source>
</evidence>
<evidence type="ECO:0000256" key="3">
    <source>
        <dbReference type="ARBA" id="ARBA00022840"/>
    </source>
</evidence>
<dbReference type="AlphaFoldDB" id="A0A1T4KDN3"/>
<dbReference type="OrthoDB" id="9803907at2"/>
<protein>
    <submittedName>
        <fullName evidence="6">Biotin carboxylase</fullName>
    </submittedName>
</protein>
<dbReference type="Gene3D" id="3.30.470.20">
    <property type="entry name" value="ATP-grasp fold, B domain"/>
    <property type="match status" value="1"/>
</dbReference>
<evidence type="ECO:0000313" key="7">
    <source>
        <dbReference type="Proteomes" id="UP000190657"/>
    </source>
</evidence>
<dbReference type="PANTHER" id="PTHR43585:SF2">
    <property type="entry name" value="ATP-GRASP ENZYME FSQD"/>
    <property type="match status" value="1"/>
</dbReference>
<dbReference type="Proteomes" id="UP000190657">
    <property type="component" value="Unassembled WGS sequence"/>
</dbReference>
<evidence type="ECO:0000256" key="1">
    <source>
        <dbReference type="ARBA" id="ARBA00022598"/>
    </source>
</evidence>
<name>A0A1T4KDN3_9FIRM</name>
<dbReference type="InterPro" id="IPR052032">
    <property type="entry name" value="ATP-dep_AA_Ligase"/>
</dbReference>
<feature type="domain" description="ATP-grasp" evidence="5">
    <location>
        <begin position="113"/>
        <end position="307"/>
    </location>
</feature>
<reference evidence="6 7" key="1">
    <citation type="submission" date="2017-02" db="EMBL/GenBank/DDBJ databases">
        <authorList>
            <person name="Peterson S.W."/>
        </authorList>
    </citation>
    <scope>NUCLEOTIDE SEQUENCE [LARGE SCALE GENOMIC DNA]</scope>
    <source>
        <strain evidence="6 7">ATCC 51222</strain>
    </source>
</reference>
<dbReference type="GO" id="GO:0016874">
    <property type="term" value="F:ligase activity"/>
    <property type="evidence" value="ECO:0007669"/>
    <property type="project" value="UniProtKB-KW"/>
</dbReference>
<keyword evidence="1" id="KW-0436">Ligase</keyword>
<dbReference type="GO" id="GO:0005524">
    <property type="term" value="F:ATP binding"/>
    <property type="evidence" value="ECO:0007669"/>
    <property type="project" value="UniProtKB-UniRule"/>
</dbReference>